<dbReference type="GO" id="GO:0008270">
    <property type="term" value="F:zinc ion binding"/>
    <property type="evidence" value="ECO:0007669"/>
    <property type="project" value="UniProtKB-KW"/>
</dbReference>
<comment type="caution">
    <text evidence="6">The sequence shown here is derived from an EMBL/GenBank/DDBJ whole genome shotgun (WGS) entry which is preliminary data.</text>
</comment>
<feature type="domain" description="SBP-type" evidence="5">
    <location>
        <begin position="45"/>
        <end position="123"/>
    </location>
</feature>
<keyword evidence="2 4" id="KW-0863">Zinc-finger</keyword>
<dbReference type="Gene3D" id="4.10.1100.10">
    <property type="entry name" value="Transcription factor, SBP-box domain"/>
    <property type="match status" value="1"/>
</dbReference>
<evidence type="ECO:0000256" key="2">
    <source>
        <dbReference type="ARBA" id="ARBA00022771"/>
    </source>
</evidence>
<dbReference type="GO" id="GO:0003677">
    <property type="term" value="F:DNA binding"/>
    <property type="evidence" value="ECO:0007669"/>
    <property type="project" value="InterPro"/>
</dbReference>
<dbReference type="PANTHER" id="PTHR31251:SF169">
    <property type="entry name" value="SQUAMOSA PROMOTER-BINDING-LIKE PROTEIN 8"/>
    <property type="match status" value="1"/>
</dbReference>
<dbReference type="InterPro" id="IPR044817">
    <property type="entry name" value="SBP-like"/>
</dbReference>
<name>A0A835QWB6_VANPL</name>
<evidence type="ECO:0000256" key="3">
    <source>
        <dbReference type="ARBA" id="ARBA00022833"/>
    </source>
</evidence>
<dbReference type="Pfam" id="PF03110">
    <property type="entry name" value="SBP"/>
    <property type="match status" value="1"/>
</dbReference>
<evidence type="ECO:0000256" key="1">
    <source>
        <dbReference type="ARBA" id="ARBA00022723"/>
    </source>
</evidence>
<keyword evidence="1" id="KW-0479">Metal-binding</keyword>
<dbReference type="Proteomes" id="UP000636800">
    <property type="component" value="Chromosome 5"/>
</dbReference>
<dbReference type="InterPro" id="IPR004333">
    <property type="entry name" value="SBP_dom"/>
</dbReference>
<sequence length="245" mass="27518">MAIPENPKSTAAAAFKVDNRLRTAPRIRVNLIHRKYFSSVDNRVPPECQADGCTADLSAAKHYYRRHKVCEFHSKAAAVFLPGRFPQRFCQQCSRFQDLAVFDNAKRSCRKSLTEHNRRRRSKSLAAAKATLAWSSAPMTTPKEESTAKSNVLSGNNASLAGEEKKALNRFTSSSALSLGGVVLPVLEHREPAYNVSEKDKGIEYHQLQNQSQFECFPCSTSNAYHLHHENLFHGRSHSMEGAWR</sequence>
<dbReference type="AlphaFoldDB" id="A0A835QWB6"/>
<keyword evidence="3" id="KW-0862">Zinc</keyword>
<dbReference type="OrthoDB" id="5594417at2759"/>
<evidence type="ECO:0000259" key="5">
    <source>
        <dbReference type="PROSITE" id="PS51141"/>
    </source>
</evidence>
<accession>A0A835QWB6</accession>
<proteinExistence type="predicted"/>
<reference evidence="6 7" key="1">
    <citation type="journal article" date="2020" name="Nat. Food">
        <title>A phased Vanilla planifolia genome enables genetic improvement of flavour and production.</title>
        <authorList>
            <person name="Hasing T."/>
            <person name="Tang H."/>
            <person name="Brym M."/>
            <person name="Khazi F."/>
            <person name="Huang T."/>
            <person name="Chambers A.H."/>
        </authorList>
    </citation>
    <scope>NUCLEOTIDE SEQUENCE [LARGE SCALE GENOMIC DNA]</scope>
    <source>
        <tissue evidence="6">Leaf</tissue>
    </source>
</reference>
<dbReference type="InterPro" id="IPR036893">
    <property type="entry name" value="SBP_sf"/>
</dbReference>
<evidence type="ECO:0000313" key="6">
    <source>
        <dbReference type="EMBL" id="KAG0479914.1"/>
    </source>
</evidence>
<dbReference type="PROSITE" id="PS51141">
    <property type="entry name" value="ZF_SBP"/>
    <property type="match status" value="1"/>
</dbReference>
<dbReference type="GO" id="GO:0005634">
    <property type="term" value="C:nucleus"/>
    <property type="evidence" value="ECO:0007669"/>
    <property type="project" value="InterPro"/>
</dbReference>
<protein>
    <recommendedName>
        <fullName evidence="5">SBP-type domain-containing protein</fullName>
    </recommendedName>
</protein>
<dbReference type="PANTHER" id="PTHR31251">
    <property type="entry name" value="SQUAMOSA PROMOTER-BINDING-LIKE PROTEIN 4"/>
    <property type="match status" value="1"/>
</dbReference>
<gene>
    <name evidence="6" type="ORF">HPP92_010772</name>
</gene>
<dbReference type="EMBL" id="JADCNL010000005">
    <property type="protein sequence ID" value="KAG0479914.1"/>
    <property type="molecule type" value="Genomic_DNA"/>
</dbReference>
<evidence type="ECO:0000256" key="4">
    <source>
        <dbReference type="PROSITE-ProRule" id="PRU00470"/>
    </source>
</evidence>
<dbReference type="SUPFAM" id="SSF103612">
    <property type="entry name" value="SBT domain"/>
    <property type="match status" value="1"/>
</dbReference>
<keyword evidence="7" id="KW-1185">Reference proteome</keyword>
<evidence type="ECO:0000313" key="7">
    <source>
        <dbReference type="Proteomes" id="UP000636800"/>
    </source>
</evidence>
<organism evidence="6 7">
    <name type="scientific">Vanilla planifolia</name>
    <name type="common">Vanilla</name>
    <dbReference type="NCBI Taxonomy" id="51239"/>
    <lineage>
        <taxon>Eukaryota</taxon>
        <taxon>Viridiplantae</taxon>
        <taxon>Streptophyta</taxon>
        <taxon>Embryophyta</taxon>
        <taxon>Tracheophyta</taxon>
        <taxon>Spermatophyta</taxon>
        <taxon>Magnoliopsida</taxon>
        <taxon>Liliopsida</taxon>
        <taxon>Asparagales</taxon>
        <taxon>Orchidaceae</taxon>
        <taxon>Vanilloideae</taxon>
        <taxon>Vanilleae</taxon>
        <taxon>Vanilla</taxon>
    </lineage>
</organism>